<dbReference type="OrthoDB" id="267048at2759"/>
<evidence type="ECO:0000313" key="9">
    <source>
        <dbReference type="EMBL" id="AMD22576.1"/>
    </source>
</evidence>
<comment type="subcellular location">
    <subcellularLocation>
        <location evidence="1">Nucleus</location>
        <location evidence="1">Nucleolus</location>
    </subcellularLocation>
</comment>
<dbReference type="STRING" id="45286.A0A120K2U2"/>
<dbReference type="EMBL" id="CP014248">
    <property type="protein sequence ID" value="AMD22576.1"/>
    <property type="molecule type" value="Genomic_DNA"/>
</dbReference>
<accession>A0A120K2U2</accession>
<feature type="compositionally biased region" description="Basic residues" evidence="7">
    <location>
        <begin position="709"/>
        <end position="720"/>
    </location>
</feature>
<dbReference type="InterPro" id="IPR034809">
    <property type="entry name" value="Nop4_RRM4"/>
</dbReference>
<feature type="domain" description="RRM" evidence="8">
    <location>
        <begin position="459"/>
        <end position="609"/>
    </location>
</feature>
<dbReference type="InterPro" id="IPR035979">
    <property type="entry name" value="RBD_domain_sf"/>
</dbReference>
<dbReference type="SUPFAM" id="SSF54928">
    <property type="entry name" value="RNA-binding domain, RBD"/>
    <property type="match status" value="4"/>
</dbReference>
<dbReference type="CDD" id="cd12676">
    <property type="entry name" value="RRM3_Nop4p"/>
    <property type="match status" value="1"/>
</dbReference>
<evidence type="ECO:0000256" key="5">
    <source>
        <dbReference type="ARBA" id="ARBA00023242"/>
    </source>
</evidence>
<evidence type="ECO:0000256" key="2">
    <source>
        <dbReference type="ARBA" id="ARBA00022553"/>
    </source>
</evidence>
<keyword evidence="10" id="KW-1185">Reference proteome</keyword>
<feature type="compositionally biased region" description="Basic and acidic residues" evidence="7">
    <location>
        <begin position="657"/>
        <end position="666"/>
    </location>
</feature>
<feature type="domain" description="RRM" evidence="8">
    <location>
        <begin position="16"/>
        <end position="93"/>
    </location>
</feature>
<keyword evidence="3" id="KW-0677">Repeat</keyword>
<dbReference type="InterPro" id="IPR051945">
    <property type="entry name" value="RRM_MRD1_RNA_proc_ribogen"/>
</dbReference>
<dbReference type="SMART" id="SM00360">
    <property type="entry name" value="RRM"/>
    <property type="match status" value="4"/>
</dbReference>
<dbReference type="RefSeq" id="XP_017989572.1">
    <property type="nucleotide sequence ID" value="XM_018134156.1"/>
</dbReference>
<name>A0A120K2U2_9SACH</name>
<dbReference type="GO" id="GO:0005730">
    <property type="term" value="C:nucleolus"/>
    <property type="evidence" value="ECO:0007669"/>
    <property type="project" value="UniProtKB-SubCell"/>
</dbReference>
<evidence type="ECO:0000256" key="3">
    <source>
        <dbReference type="ARBA" id="ARBA00022737"/>
    </source>
</evidence>
<dbReference type="PANTHER" id="PTHR48039">
    <property type="entry name" value="RNA-BINDING MOTIF PROTEIN 14B"/>
    <property type="match status" value="1"/>
</dbReference>
<dbReference type="AlphaFoldDB" id="A0A120K2U2"/>
<feature type="compositionally biased region" description="Acidic residues" evidence="7">
    <location>
        <begin position="227"/>
        <end position="244"/>
    </location>
</feature>
<proteinExistence type="predicted"/>
<evidence type="ECO:0000259" key="8">
    <source>
        <dbReference type="PROSITE" id="PS50102"/>
    </source>
</evidence>
<dbReference type="InterPro" id="IPR000504">
    <property type="entry name" value="RRM_dom"/>
</dbReference>
<dbReference type="Proteomes" id="UP000243052">
    <property type="component" value="Chromosome viii"/>
</dbReference>
<evidence type="ECO:0000256" key="1">
    <source>
        <dbReference type="ARBA" id="ARBA00004604"/>
    </source>
</evidence>
<dbReference type="Gene3D" id="3.30.70.330">
    <property type="match status" value="4"/>
</dbReference>
<dbReference type="Pfam" id="PF00076">
    <property type="entry name" value="RRM_1"/>
    <property type="match status" value="4"/>
</dbReference>
<reference evidence="9 10" key="1">
    <citation type="submission" date="2016-01" db="EMBL/GenBank/DDBJ databases">
        <title>Genome sequence of the yeast Holleya sinecauda.</title>
        <authorList>
            <person name="Dietrich F.S."/>
        </authorList>
    </citation>
    <scope>NUCLEOTIDE SEQUENCE [LARGE SCALE GENOMIC DNA]</scope>
    <source>
        <strain evidence="9 10">ATCC 58844</strain>
    </source>
</reference>
<keyword evidence="2" id="KW-0597">Phosphoprotein</keyword>
<dbReference type="PROSITE" id="PS50102">
    <property type="entry name" value="RRM"/>
    <property type="match status" value="4"/>
</dbReference>
<evidence type="ECO:0000256" key="7">
    <source>
        <dbReference type="SAM" id="MobiDB-lite"/>
    </source>
</evidence>
<evidence type="ECO:0000313" key="10">
    <source>
        <dbReference type="Proteomes" id="UP000243052"/>
    </source>
</evidence>
<feature type="domain" description="RRM" evidence="8">
    <location>
        <begin position="287"/>
        <end position="380"/>
    </location>
</feature>
<organism evidence="9 10">
    <name type="scientific">Eremothecium sinecaudum</name>
    <dbReference type="NCBI Taxonomy" id="45286"/>
    <lineage>
        <taxon>Eukaryota</taxon>
        <taxon>Fungi</taxon>
        <taxon>Dikarya</taxon>
        <taxon>Ascomycota</taxon>
        <taxon>Saccharomycotina</taxon>
        <taxon>Saccharomycetes</taxon>
        <taxon>Saccharomycetales</taxon>
        <taxon>Saccharomycetaceae</taxon>
        <taxon>Eremothecium</taxon>
    </lineage>
</organism>
<dbReference type="GO" id="GO:0003729">
    <property type="term" value="F:mRNA binding"/>
    <property type="evidence" value="ECO:0007669"/>
    <property type="project" value="TreeGrafter"/>
</dbReference>
<keyword evidence="4 6" id="KW-0694">RNA-binding</keyword>
<feature type="region of interest" description="Disordered" evidence="7">
    <location>
        <begin position="96"/>
        <end position="129"/>
    </location>
</feature>
<keyword evidence="5" id="KW-0539">Nucleus</keyword>
<sequence length="720" mass="81947">MSATIDDSKDQKIDKKTLFVRNLPSDATDDEFLDFFSQFVPVKHAVIVRDDEGVNRGFGFVSFAVEADTAAALAAGRKTAFKGRLLKIHFAKRRERESTKMADKESEDQESIEDVVPEEKTEQEEAESIMKGKPKLIIRNMPWSCRDSNKLKKIFGRFGTVVEASIPRNPDGRLRGFAFVTMKKISNCKKAIEECKDLKIDGRQVAVDFAVQKNRWEEFKEKHDTPKDEDDATGSASEAEDLEEAEKSSGSEDEEDEADLDDLVEANKLSEDIEEKPHAPKNRKETYSVFIRNLPYDATQEALEEFFSKFGPVKYALPVLDKETGLAKGTAFVAFTTQEAYEDCINNAPAVGSTSLLISDDVQPQYVYEGRVLSISPTLDRETANRNAERNAANRKEAFGIAPAERDRRNLYLMNEGKIVEGSKLAQLLTPAEMAIRQKSYQLRVEQIKKNPELHVSMTRLAIRNIPRAMNEASLKILARNAVVEFAKEVKEGLRHPLSKEEISRSTREKYKFMSEDEVQAEKKRDKKRGLIRQAKIIMEVKGSTTGRSKGYGFVEFRDHKSALMGLRWLNAHRVTREEIFAGVSEEEKKLVDAEGIDQRRLTVEFALENATVVKRRRERIKQSKESGRVKRSAEDDPSDVAADKNKKFKMHKKNDFHRDSRGNKDSRKKWSKDSNTTKGSPKYRDSKVSKDAKDSKTSAFSDDIKRLIGFKRKRRQGKK</sequence>
<feature type="compositionally biased region" description="Basic and acidic residues" evidence="7">
    <location>
        <begin position="683"/>
        <end position="707"/>
    </location>
</feature>
<gene>
    <name evidence="9" type="ORF">AW171_hschr84625</name>
</gene>
<dbReference type="InterPro" id="IPR034808">
    <property type="entry name" value="Nop4p_RRM3"/>
</dbReference>
<feature type="compositionally biased region" description="Basic and acidic residues" evidence="7">
    <location>
        <begin position="621"/>
        <end position="635"/>
    </location>
</feature>
<feature type="compositionally biased region" description="Acidic residues" evidence="7">
    <location>
        <begin position="105"/>
        <end position="127"/>
    </location>
</feature>
<dbReference type="PANTHER" id="PTHR48039:SF5">
    <property type="entry name" value="RNA-BINDING PROTEIN 28"/>
    <property type="match status" value="1"/>
</dbReference>
<feature type="domain" description="RRM" evidence="8">
    <location>
        <begin position="134"/>
        <end position="212"/>
    </location>
</feature>
<feature type="region of interest" description="Disordered" evidence="7">
    <location>
        <begin position="619"/>
        <end position="720"/>
    </location>
</feature>
<dbReference type="CDD" id="cd12677">
    <property type="entry name" value="RRM4_Nop4p"/>
    <property type="match status" value="1"/>
</dbReference>
<dbReference type="GeneID" id="28725935"/>
<dbReference type="FunFam" id="3.30.70.330:FF:000680">
    <property type="entry name" value="NOP4p Nucleolar protein"/>
    <property type="match status" value="1"/>
</dbReference>
<feature type="compositionally biased region" description="Basic residues" evidence="7">
    <location>
        <begin position="647"/>
        <end position="656"/>
    </location>
</feature>
<evidence type="ECO:0000256" key="4">
    <source>
        <dbReference type="ARBA" id="ARBA00022884"/>
    </source>
</evidence>
<protein>
    <submittedName>
        <fullName evidence="9">HHL194Cp</fullName>
    </submittedName>
</protein>
<feature type="region of interest" description="Disordered" evidence="7">
    <location>
        <begin position="219"/>
        <end position="259"/>
    </location>
</feature>
<dbReference type="InterPro" id="IPR012677">
    <property type="entry name" value="Nucleotide-bd_a/b_plait_sf"/>
</dbReference>
<evidence type="ECO:0000256" key="6">
    <source>
        <dbReference type="PROSITE-ProRule" id="PRU00176"/>
    </source>
</evidence>